<name>A0A6J6BSW5_9ZZZZ</name>
<dbReference type="NCBIfam" id="NF005559">
    <property type="entry name" value="PRK07231.1"/>
    <property type="match status" value="1"/>
</dbReference>
<accession>A0A6J6BSW5</accession>
<organism evidence="2">
    <name type="scientific">freshwater metagenome</name>
    <dbReference type="NCBI Taxonomy" id="449393"/>
    <lineage>
        <taxon>unclassified sequences</taxon>
        <taxon>metagenomes</taxon>
        <taxon>ecological metagenomes</taxon>
    </lineage>
</organism>
<dbReference type="PANTHER" id="PTHR42760">
    <property type="entry name" value="SHORT-CHAIN DEHYDROGENASES/REDUCTASES FAMILY MEMBER"/>
    <property type="match status" value="1"/>
</dbReference>
<dbReference type="AlphaFoldDB" id="A0A6J6BSW5"/>
<reference evidence="2" key="1">
    <citation type="submission" date="2020-05" db="EMBL/GenBank/DDBJ databases">
        <authorList>
            <person name="Chiriac C."/>
            <person name="Salcher M."/>
            <person name="Ghai R."/>
            <person name="Kavagutti S V."/>
        </authorList>
    </citation>
    <scope>NUCLEOTIDE SEQUENCE</scope>
</reference>
<dbReference type="GO" id="GO:0048038">
    <property type="term" value="F:quinone binding"/>
    <property type="evidence" value="ECO:0007669"/>
    <property type="project" value="TreeGrafter"/>
</dbReference>
<dbReference type="EMBL" id="CAEZSN010000048">
    <property type="protein sequence ID" value="CAB4541747.1"/>
    <property type="molecule type" value="Genomic_DNA"/>
</dbReference>
<dbReference type="InterPro" id="IPR036291">
    <property type="entry name" value="NAD(P)-bd_dom_sf"/>
</dbReference>
<dbReference type="EMBL" id="CAEZUR010000001">
    <property type="protein sequence ID" value="CAB4599198.1"/>
    <property type="molecule type" value="Genomic_DNA"/>
</dbReference>
<sequence>MGSRMVGRTVIITGGASGIGLGIAKGLAAEGANVVIADLDLKSAETAAEAITKSGGHAIAAHVDVTKRSSVVAGIELAVKTFGKLDCYFNNAGFNKPMKFLDVTEENFNTIMSVNALAVFVGTQEAAKQFIRQGSGGKVVNTASIAGRTGFSSFAPYSASKAAVISMTQAAARALAEHKITVNAFSPGVVATPLWTQLDKDLEAIGEGDSGFDSMAGGILVGRAAEPEDIVPTALFLASSDSDYVTGQTMAIDGGMILV</sequence>
<dbReference type="InterPro" id="IPR002347">
    <property type="entry name" value="SDR_fam"/>
</dbReference>
<dbReference type="Gene3D" id="3.40.50.720">
    <property type="entry name" value="NAD(P)-binding Rossmann-like Domain"/>
    <property type="match status" value="1"/>
</dbReference>
<protein>
    <submittedName>
        <fullName evidence="2">Unannotated protein</fullName>
    </submittedName>
</protein>
<dbReference type="PROSITE" id="PS00061">
    <property type="entry name" value="ADH_SHORT"/>
    <property type="match status" value="1"/>
</dbReference>
<comment type="similarity">
    <text evidence="1">Belongs to the short-chain dehydrogenases/reductases (SDR) family.</text>
</comment>
<dbReference type="PRINTS" id="PR00081">
    <property type="entry name" value="GDHRDH"/>
</dbReference>
<evidence type="ECO:0000313" key="3">
    <source>
        <dbReference type="EMBL" id="CAB4599198.1"/>
    </source>
</evidence>
<proteinExistence type="inferred from homology"/>
<dbReference type="InterPro" id="IPR020904">
    <property type="entry name" value="Sc_DH/Rdtase_CS"/>
</dbReference>
<dbReference type="GO" id="GO:0016616">
    <property type="term" value="F:oxidoreductase activity, acting on the CH-OH group of donors, NAD or NADP as acceptor"/>
    <property type="evidence" value="ECO:0007669"/>
    <property type="project" value="TreeGrafter"/>
</dbReference>
<gene>
    <name evidence="2" type="ORF">UFOPK1433_00542</name>
    <name evidence="3" type="ORF">UFOPK1843_00016</name>
</gene>
<dbReference type="Pfam" id="PF13561">
    <property type="entry name" value="adh_short_C2"/>
    <property type="match status" value="1"/>
</dbReference>
<dbReference type="PANTHER" id="PTHR42760:SF121">
    <property type="entry name" value="3-OXOACYL-(ACYL-CARRIER-PROTEIN) REDUCTASE"/>
    <property type="match status" value="1"/>
</dbReference>
<dbReference type="FunFam" id="3.40.50.720:FF:000084">
    <property type="entry name" value="Short-chain dehydrogenase reductase"/>
    <property type="match status" value="1"/>
</dbReference>
<evidence type="ECO:0000256" key="1">
    <source>
        <dbReference type="ARBA" id="ARBA00006484"/>
    </source>
</evidence>
<evidence type="ECO:0000313" key="2">
    <source>
        <dbReference type="EMBL" id="CAB4541747.1"/>
    </source>
</evidence>
<dbReference type="PRINTS" id="PR00080">
    <property type="entry name" value="SDRFAMILY"/>
</dbReference>
<dbReference type="GO" id="GO:0006633">
    <property type="term" value="P:fatty acid biosynthetic process"/>
    <property type="evidence" value="ECO:0007669"/>
    <property type="project" value="TreeGrafter"/>
</dbReference>
<dbReference type="SUPFAM" id="SSF51735">
    <property type="entry name" value="NAD(P)-binding Rossmann-fold domains"/>
    <property type="match status" value="1"/>
</dbReference>